<evidence type="ECO:0000256" key="3">
    <source>
        <dbReference type="ARBA" id="ARBA00022833"/>
    </source>
</evidence>
<keyword evidence="5" id="KW-0175">Coiled coil</keyword>
<proteinExistence type="predicted"/>
<dbReference type="EMBL" id="PCRO01000037">
    <property type="protein sequence ID" value="PIP22591.1"/>
    <property type="molecule type" value="Genomic_DNA"/>
</dbReference>
<evidence type="ECO:0000256" key="4">
    <source>
        <dbReference type="PROSITE-ProRule" id="PRU00510"/>
    </source>
</evidence>
<feature type="coiled-coil region" evidence="5">
    <location>
        <begin position="2"/>
        <end position="36"/>
    </location>
</feature>
<keyword evidence="3" id="KW-0862">Zinc</keyword>
<keyword evidence="2" id="KW-0863">Zinc-finger</keyword>
<feature type="zinc finger region" description="dksA C4-type" evidence="4">
    <location>
        <begin position="100"/>
        <end position="124"/>
    </location>
</feature>
<gene>
    <name evidence="7" type="ORF">COX37_03035</name>
</gene>
<dbReference type="Proteomes" id="UP000229976">
    <property type="component" value="Unassembled WGS sequence"/>
</dbReference>
<comment type="caution">
    <text evidence="7">The sequence shown here is derived from an EMBL/GenBank/DDBJ whole genome shotgun (WGS) entry which is preliminary data.</text>
</comment>
<accession>A0A2G9YVS9</accession>
<protein>
    <recommendedName>
        <fullName evidence="6">Zinc finger DksA/TraR C4-type domain-containing protein</fullName>
    </recommendedName>
</protein>
<name>A0A2G9YVS9_9BACT</name>
<evidence type="ECO:0000256" key="5">
    <source>
        <dbReference type="SAM" id="Coils"/>
    </source>
</evidence>
<evidence type="ECO:0000256" key="1">
    <source>
        <dbReference type="ARBA" id="ARBA00022723"/>
    </source>
</evidence>
<evidence type="ECO:0000259" key="6">
    <source>
        <dbReference type="Pfam" id="PF01258"/>
    </source>
</evidence>
<dbReference type="PROSITE" id="PS51128">
    <property type="entry name" value="ZF_DKSA_2"/>
    <property type="match status" value="1"/>
</dbReference>
<dbReference type="AlphaFoldDB" id="A0A2G9YVS9"/>
<dbReference type="SUPFAM" id="SSF57716">
    <property type="entry name" value="Glucocorticoid receptor-like (DNA-binding domain)"/>
    <property type="match status" value="1"/>
</dbReference>
<organism evidence="7 8">
    <name type="scientific">Candidatus Nealsonbacteria bacterium CG23_combo_of_CG06-09_8_20_14_all_39_17</name>
    <dbReference type="NCBI Taxonomy" id="1974722"/>
    <lineage>
        <taxon>Bacteria</taxon>
        <taxon>Candidatus Nealsoniibacteriota</taxon>
    </lineage>
</organism>
<dbReference type="InterPro" id="IPR020458">
    <property type="entry name" value="Znf_DskA_TraR_CS"/>
</dbReference>
<dbReference type="PANTHER" id="PTHR33823">
    <property type="entry name" value="RNA POLYMERASE-BINDING TRANSCRIPTION FACTOR DKSA-RELATED"/>
    <property type="match status" value="1"/>
</dbReference>
<reference evidence="7 8" key="1">
    <citation type="submission" date="2017-09" db="EMBL/GenBank/DDBJ databases">
        <title>Depth-based differentiation of microbial function through sediment-hosted aquifers and enrichment of novel symbionts in the deep terrestrial subsurface.</title>
        <authorList>
            <person name="Probst A.J."/>
            <person name="Ladd B."/>
            <person name="Jarett J.K."/>
            <person name="Geller-Mcgrath D.E."/>
            <person name="Sieber C.M."/>
            <person name="Emerson J.B."/>
            <person name="Anantharaman K."/>
            <person name="Thomas B.C."/>
            <person name="Malmstrom R."/>
            <person name="Stieglmeier M."/>
            <person name="Klingl A."/>
            <person name="Woyke T."/>
            <person name="Ryan C.M."/>
            <person name="Banfield J.F."/>
        </authorList>
    </citation>
    <scope>NUCLEOTIDE SEQUENCE [LARGE SCALE GENOMIC DNA]</scope>
    <source>
        <strain evidence="7">CG23_combo_of_CG06-09_8_20_14_all_39_17</strain>
    </source>
</reference>
<dbReference type="PROSITE" id="PS01102">
    <property type="entry name" value="ZF_DKSA_1"/>
    <property type="match status" value="1"/>
</dbReference>
<evidence type="ECO:0000256" key="2">
    <source>
        <dbReference type="ARBA" id="ARBA00022771"/>
    </source>
</evidence>
<feature type="domain" description="Zinc finger DksA/TraR C4-type" evidence="6">
    <location>
        <begin position="95"/>
        <end position="125"/>
    </location>
</feature>
<dbReference type="Pfam" id="PF01258">
    <property type="entry name" value="zf-dskA_traR"/>
    <property type="match status" value="1"/>
</dbReference>
<evidence type="ECO:0000313" key="8">
    <source>
        <dbReference type="Proteomes" id="UP000229976"/>
    </source>
</evidence>
<dbReference type="Gene3D" id="1.20.120.910">
    <property type="entry name" value="DksA, coiled-coil domain"/>
    <property type="match status" value="1"/>
</dbReference>
<sequence length="127" mass="14492">MKKEIEKISKKLSDEKERLEKELEKIADKNKKTKGDWKVRFPNPNTGEEIGDSVLEVAADDVEEYATLLPIEESLETRLAETKLALNKIKKGEKGKYGICEKCGKEIPQKRLNACPESRLCLKCKKN</sequence>
<dbReference type="GO" id="GO:0008270">
    <property type="term" value="F:zinc ion binding"/>
    <property type="evidence" value="ECO:0007669"/>
    <property type="project" value="UniProtKB-KW"/>
</dbReference>
<keyword evidence="1" id="KW-0479">Metal-binding</keyword>
<evidence type="ECO:0000313" key="7">
    <source>
        <dbReference type="EMBL" id="PIP22591.1"/>
    </source>
</evidence>
<dbReference type="InterPro" id="IPR000962">
    <property type="entry name" value="Znf_DskA_TraR"/>
</dbReference>